<feature type="chain" id="PRO_5002588923" description="LysM domain-containing protein" evidence="1">
    <location>
        <begin position="31"/>
        <end position="439"/>
    </location>
</feature>
<dbReference type="PANTHER" id="PTHR38731">
    <property type="entry name" value="LIPL45-RELATED LIPOPROTEIN-RELATED"/>
    <property type="match status" value="1"/>
</dbReference>
<dbReference type="OrthoDB" id="9813091at2"/>
<dbReference type="InterPro" id="IPR036779">
    <property type="entry name" value="LysM_dom_sf"/>
</dbReference>
<keyword evidence="4" id="KW-1185">Reference proteome</keyword>
<dbReference type="EMBL" id="LBHU01000004">
    <property type="protein sequence ID" value="KLI62813.1"/>
    <property type="molecule type" value="Genomic_DNA"/>
</dbReference>
<proteinExistence type="predicted"/>
<feature type="domain" description="LysM" evidence="2">
    <location>
        <begin position="37"/>
        <end position="84"/>
    </location>
</feature>
<evidence type="ECO:0000313" key="3">
    <source>
        <dbReference type="EMBL" id="KLI62813.1"/>
    </source>
</evidence>
<dbReference type="SUPFAM" id="SSF54106">
    <property type="entry name" value="LysM domain"/>
    <property type="match status" value="1"/>
</dbReference>
<dbReference type="Gene3D" id="3.10.350.10">
    <property type="entry name" value="LysM domain"/>
    <property type="match status" value="1"/>
</dbReference>
<evidence type="ECO:0000313" key="4">
    <source>
        <dbReference type="Proteomes" id="UP000053455"/>
    </source>
</evidence>
<dbReference type="PANTHER" id="PTHR38731:SF1">
    <property type="entry name" value="FECR PROTEIN DOMAIN-CONTAINING PROTEIN"/>
    <property type="match status" value="1"/>
</dbReference>
<dbReference type="PROSITE" id="PS51782">
    <property type="entry name" value="LYSM"/>
    <property type="match status" value="1"/>
</dbReference>
<dbReference type="Gene3D" id="2.60.120.1440">
    <property type="match status" value="1"/>
</dbReference>
<sequence>MRMMDNAGFWRFSIACLLLLAMTVPQAAHAQSANSVVTYRMVRGDTLYSIDNRFLSGGDSIAAIARINGITNPNRIPVGTVIRLPRDMLAWRNAGLVVRSFSGPVNIDGSAPQVGMSVQEGSVIRTGMNGFVSFQSADGATVALPSNSHARLERARIYRLRDLRDIEFRILGGRGAVQAPVLREEERFRTSTPVAVTAVRGTQYRVAYDETTGRSISEIVEGTVSVETETSAQLASQGFGVAVTSAGIGGLEQLLPAVTITEPGAIQTEEIVSFALSPPEGAMGARTQIARDAGFLEMIAQDVSGDGIATFEGLPDGRYFIRSRPISSNGIEGLSDTFSFRRKRLGAQAAVEASPIADGFRFAWLPQGEGITYFAFQLWQQGAAGTPLYDEIALPGSATVVTGLEPGTYVWRIAAIQADAEDGLLKVWGPEQSLIVSEE</sequence>
<keyword evidence="1" id="KW-0732">Signal</keyword>
<dbReference type="SMART" id="SM00257">
    <property type="entry name" value="LysM"/>
    <property type="match status" value="1"/>
</dbReference>
<evidence type="ECO:0000259" key="2">
    <source>
        <dbReference type="PROSITE" id="PS51782"/>
    </source>
</evidence>
<name>A0A0H0XJS2_9SPHN</name>
<dbReference type="InterPro" id="IPR006860">
    <property type="entry name" value="FecR"/>
</dbReference>
<evidence type="ECO:0000256" key="1">
    <source>
        <dbReference type="SAM" id="SignalP"/>
    </source>
</evidence>
<dbReference type="Proteomes" id="UP000053455">
    <property type="component" value="Unassembled WGS sequence"/>
</dbReference>
<accession>A0A0H0XJS2</accession>
<protein>
    <recommendedName>
        <fullName evidence="2">LysM domain-containing protein</fullName>
    </recommendedName>
</protein>
<organism evidence="3 4">
    <name type="scientific">Aurantiacibacter marinus</name>
    <dbReference type="NCBI Taxonomy" id="874156"/>
    <lineage>
        <taxon>Bacteria</taxon>
        <taxon>Pseudomonadati</taxon>
        <taxon>Pseudomonadota</taxon>
        <taxon>Alphaproteobacteria</taxon>
        <taxon>Sphingomonadales</taxon>
        <taxon>Erythrobacteraceae</taxon>
        <taxon>Aurantiacibacter</taxon>
    </lineage>
</organism>
<dbReference type="InterPro" id="IPR018392">
    <property type="entry name" value="LysM"/>
</dbReference>
<dbReference type="PATRIC" id="fig|874156.12.peg.2469"/>
<dbReference type="CDD" id="cd00118">
    <property type="entry name" value="LysM"/>
    <property type="match status" value="1"/>
</dbReference>
<dbReference type="AlphaFoldDB" id="A0A0H0XJS2"/>
<dbReference type="Pfam" id="PF01476">
    <property type="entry name" value="LysM"/>
    <property type="match status" value="1"/>
</dbReference>
<gene>
    <name evidence="3" type="ORF">AAV99_12020</name>
</gene>
<dbReference type="STRING" id="874156.GCA_001021555_02482"/>
<dbReference type="Pfam" id="PF04773">
    <property type="entry name" value="FecR"/>
    <property type="match status" value="1"/>
</dbReference>
<comment type="caution">
    <text evidence="3">The sequence shown here is derived from an EMBL/GenBank/DDBJ whole genome shotgun (WGS) entry which is preliminary data.</text>
</comment>
<reference evidence="3 4" key="1">
    <citation type="submission" date="2015-04" db="EMBL/GenBank/DDBJ databases">
        <title>The draft genome sequence of Erythrobacter marinus HWDM-33.</title>
        <authorList>
            <person name="Zhuang L."/>
            <person name="Liu Y."/>
            <person name="Shao Z."/>
        </authorList>
    </citation>
    <scope>NUCLEOTIDE SEQUENCE [LARGE SCALE GENOMIC DNA]</scope>
    <source>
        <strain evidence="3 4">HWDM-33</strain>
    </source>
</reference>
<feature type="signal peptide" evidence="1">
    <location>
        <begin position="1"/>
        <end position="30"/>
    </location>
</feature>